<dbReference type="PANTHER" id="PTHR10127:SF780">
    <property type="entry name" value="METALLOENDOPEPTIDASE"/>
    <property type="match status" value="1"/>
</dbReference>
<proteinExistence type="predicted"/>
<dbReference type="EC" id="3.4.24.-" evidence="8"/>
<accession>A0A0N5C133</accession>
<evidence type="ECO:0000256" key="1">
    <source>
        <dbReference type="ARBA" id="ARBA00022670"/>
    </source>
</evidence>
<comment type="cofactor">
    <cofactor evidence="7 8">
        <name>Zn(2+)</name>
        <dbReference type="ChEBI" id="CHEBI:29105"/>
    </cofactor>
    <text evidence="7 8">Binds 1 zinc ion per subunit.</text>
</comment>
<keyword evidence="2 7" id="KW-0479">Metal-binding</keyword>
<feature type="binding site" evidence="7">
    <location>
        <position position="145"/>
    </location>
    <ligand>
        <name>Zn(2+)</name>
        <dbReference type="ChEBI" id="CHEBI:29105"/>
        <note>catalytic</note>
    </ligand>
</feature>
<dbReference type="InterPro" id="IPR006026">
    <property type="entry name" value="Peptidase_Metallo"/>
</dbReference>
<dbReference type="SUPFAM" id="SSF55486">
    <property type="entry name" value="Metalloproteases ('zincins'), catalytic domain"/>
    <property type="match status" value="1"/>
</dbReference>
<evidence type="ECO:0000256" key="3">
    <source>
        <dbReference type="ARBA" id="ARBA00022801"/>
    </source>
</evidence>
<evidence type="ECO:0000313" key="11">
    <source>
        <dbReference type="WBParaSite" id="SPAL_0001171100.1"/>
    </source>
</evidence>
<dbReference type="GO" id="GO:0008270">
    <property type="term" value="F:zinc ion binding"/>
    <property type="evidence" value="ECO:0007669"/>
    <property type="project" value="UniProtKB-UniRule"/>
</dbReference>
<dbReference type="PROSITE" id="PS51864">
    <property type="entry name" value="ASTACIN"/>
    <property type="match status" value="1"/>
</dbReference>
<evidence type="ECO:0000256" key="2">
    <source>
        <dbReference type="ARBA" id="ARBA00022723"/>
    </source>
</evidence>
<dbReference type="WBParaSite" id="SPAL_0001171100.1">
    <property type="protein sequence ID" value="SPAL_0001171100.1"/>
    <property type="gene ID" value="SPAL_0001171100"/>
</dbReference>
<reference evidence="11" key="1">
    <citation type="submission" date="2017-02" db="UniProtKB">
        <authorList>
            <consortium name="WormBaseParasite"/>
        </authorList>
    </citation>
    <scope>IDENTIFICATION</scope>
</reference>
<name>A0A0N5C133_STREA</name>
<feature type="binding site" evidence="7">
    <location>
        <position position="135"/>
    </location>
    <ligand>
        <name>Zn(2+)</name>
        <dbReference type="ChEBI" id="CHEBI:29105"/>
        <note>catalytic</note>
    </ligand>
</feature>
<keyword evidence="10" id="KW-1185">Reference proteome</keyword>
<evidence type="ECO:0000256" key="8">
    <source>
        <dbReference type="RuleBase" id="RU361183"/>
    </source>
</evidence>
<dbReference type="PANTHER" id="PTHR10127">
    <property type="entry name" value="DISCOIDIN, CUB, EGF, LAMININ , AND ZINC METALLOPROTEASE DOMAIN CONTAINING"/>
    <property type="match status" value="1"/>
</dbReference>
<organism evidence="10 11">
    <name type="scientific">Strongyloides papillosus</name>
    <name type="common">Intestinal threadworm</name>
    <dbReference type="NCBI Taxonomy" id="174720"/>
    <lineage>
        <taxon>Eukaryota</taxon>
        <taxon>Metazoa</taxon>
        <taxon>Ecdysozoa</taxon>
        <taxon>Nematoda</taxon>
        <taxon>Chromadorea</taxon>
        <taxon>Rhabditida</taxon>
        <taxon>Tylenchina</taxon>
        <taxon>Panagrolaimomorpha</taxon>
        <taxon>Strongyloidoidea</taxon>
        <taxon>Strongyloididae</taxon>
        <taxon>Strongyloides</taxon>
    </lineage>
</organism>
<dbReference type="PRINTS" id="PR00480">
    <property type="entry name" value="ASTACIN"/>
</dbReference>
<dbReference type="InterPro" id="IPR024079">
    <property type="entry name" value="MetalloPept_cat_dom_sf"/>
</dbReference>
<dbReference type="GO" id="GO:0006508">
    <property type="term" value="P:proteolysis"/>
    <property type="evidence" value="ECO:0007669"/>
    <property type="project" value="UniProtKB-KW"/>
</dbReference>
<dbReference type="InterPro" id="IPR001506">
    <property type="entry name" value="Peptidase_M12A"/>
</dbReference>
<dbReference type="Gene3D" id="3.40.390.10">
    <property type="entry name" value="Collagenase (Catalytic Domain)"/>
    <property type="match status" value="1"/>
</dbReference>
<evidence type="ECO:0000256" key="4">
    <source>
        <dbReference type="ARBA" id="ARBA00022833"/>
    </source>
</evidence>
<dbReference type="Proteomes" id="UP000046392">
    <property type="component" value="Unplaced"/>
</dbReference>
<sequence length="397" mass="45813">MIVTLYFYQFLFVFGFFKLTHSNTTKINYFSYENSESSIVRRKRAILRKQDFQWTFPISYYVSKGVNADYVNLAIKGIEKETCIRFKKIDSLVNATGLNFVSNQGCSSFAGRVENTTYQEVGIVSGCNTTAWIQHMILHSLGLLHEEDRPDRNRYVIIKKGNIIKKKISSFNKNTPNEVKTYNLMYDYGSLMQSNGTAFSKNGQPTVVPINRHFNRRIGFARGLSFNDAKLLNLHYCYSKCPIKQICDNLGYSNPNDCTRCKCPGNYMGRNCELIGPNSPGCGRVYLRGTLNAKYLRVGGVKNCHYQIKTFPRSRIRMLIESANLPTPKHCVINTGLEIKYFRDKTVMGATYCGIFYYHELTSAGYHVSIHYNGFEPKNYFKLKYWRRRPRIYYGGV</sequence>
<evidence type="ECO:0000259" key="9">
    <source>
        <dbReference type="PROSITE" id="PS51864"/>
    </source>
</evidence>
<feature type="binding site" evidence="7">
    <location>
        <position position="139"/>
    </location>
    <ligand>
        <name>Zn(2+)</name>
        <dbReference type="ChEBI" id="CHEBI:29105"/>
        <note>catalytic</note>
    </ligand>
</feature>
<keyword evidence="6" id="KW-1015">Disulfide bond</keyword>
<feature type="domain" description="Peptidase M12A" evidence="9">
    <location>
        <begin position="44"/>
        <end position="242"/>
    </location>
</feature>
<protein>
    <recommendedName>
        <fullName evidence="8">Metalloendopeptidase</fullName>
        <ecNumber evidence="8">3.4.24.-</ecNumber>
    </recommendedName>
</protein>
<keyword evidence="3 8" id="KW-0378">Hydrolase</keyword>
<evidence type="ECO:0000313" key="10">
    <source>
        <dbReference type="Proteomes" id="UP000046392"/>
    </source>
</evidence>
<dbReference type="GO" id="GO:0004222">
    <property type="term" value="F:metalloendopeptidase activity"/>
    <property type="evidence" value="ECO:0007669"/>
    <property type="project" value="UniProtKB-UniRule"/>
</dbReference>
<evidence type="ECO:0000256" key="7">
    <source>
        <dbReference type="PROSITE-ProRule" id="PRU01211"/>
    </source>
</evidence>
<keyword evidence="5 8" id="KW-0482">Metalloprotease</keyword>
<keyword evidence="4 7" id="KW-0862">Zinc</keyword>
<dbReference type="AlphaFoldDB" id="A0A0N5C133"/>
<evidence type="ECO:0000256" key="6">
    <source>
        <dbReference type="ARBA" id="ARBA00023157"/>
    </source>
</evidence>
<dbReference type="SMART" id="SM00235">
    <property type="entry name" value="ZnMc"/>
    <property type="match status" value="1"/>
</dbReference>
<comment type="caution">
    <text evidence="7">Lacks conserved residue(s) required for the propagation of feature annotation.</text>
</comment>
<dbReference type="Pfam" id="PF01400">
    <property type="entry name" value="Astacin"/>
    <property type="match status" value="1"/>
</dbReference>
<keyword evidence="1 8" id="KW-0645">Protease</keyword>
<evidence type="ECO:0000256" key="5">
    <source>
        <dbReference type="ARBA" id="ARBA00023049"/>
    </source>
</evidence>